<protein>
    <submittedName>
        <fullName evidence="1">Uncharacterized protein</fullName>
    </submittedName>
</protein>
<name>A0ABV6AV34_9DEIO</name>
<accession>A0ABV6AV34</accession>
<dbReference type="Proteomes" id="UP001589733">
    <property type="component" value="Unassembled WGS sequence"/>
</dbReference>
<reference evidence="1 2" key="1">
    <citation type="submission" date="2024-09" db="EMBL/GenBank/DDBJ databases">
        <authorList>
            <person name="Sun Q."/>
            <person name="Mori K."/>
        </authorList>
    </citation>
    <scope>NUCLEOTIDE SEQUENCE [LARGE SCALE GENOMIC DNA]</scope>
    <source>
        <strain evidence="1 2">JCM 13503</strain>
    </source>
</reference>
<gene>
    <name evidence="1" type="ORF">ACFFLM_05180</name>
</gene>
<sequence length="102" mass="11127">MTPFTLPQGHVMLCCEDGVRSRVTYIGFLWVGALSQGVHQLALAGSAQRRIREPSLAEQMPYLILSFTPIQALETRRWSPMGAGQAIALFSHGLLEADSASL</sequence>
<evidence type="ECO:0000313" key="2">
    <source>
        <dbReference type="Proteomes" id="UP001589733"/>
    </source>
</evidence>
<dbReference type="EMBL" id="JBHLYR010000014">
    <property type="protein sequence ID" value="MFB9991369.1"/>
    <property type="molecule type" value="Genomic_DNA"/>
</dbReference>
<dbReference type="RefSeq" id="WP_380006236.1">
    <property type="nucleotide sequence ID" value="NZ_JBHLYR010000014.1"/>
</dbReference>
<proteinExistence type="predicted"/>
<comment type="caution">
    <text evidence="1">The sequence shown here is derived from an EMBL/GenBank/DDBJ whole genome shotgun (WGS) entry which is preliminary data.</text>
</comment>
<organism evidence="1 2">
    <name type="scientific">Deinococcus oregonensis</name>
    <dbReference type="NCBI Taxonomy" id="1805970"/>
    <lineage>
        <taxon>Bacteria</taxon>
        <taxon>Thermotogati</taxon>
        <taxon>Deinococcota</taxon>
        <taxon>Deinococci</taxon>
        <taxon>Deinococcales</taxon>
        <taxon>Deinococcaceae</taxon>
        <taxon>Deinococcus</taxon>
    </lineage>
</organism>
<evidence type="ECO:0000313" key="1">
    <source>
        <dbReference type="EMBL" id="MFB9991369.1"/>
    </source>
</evidence>
<keyword evidence="2" id="KW-1185">Reference proteome</keyword>